<evidence type="ECO:0000259" key="19">
    <source>
        <dbReference type="PROSITE" id="PS51671"/>
    </source>
</evidence>
<dbReference type="Pfam" id="PF00069">
    <property type="entry name" value="Pkinase"/>
    <property type="match status" value="1"/>
</dbReference>
<feature type="region of interest" description="Disordered" evidence="16">
    <location>
        <begin position="520"/>
        <end position="541"/>
    </location>
</feature>
<evidence type="ECO:0000256" key="5">
    <source>
        <dbReference type="ARBA" id="ARBA00022553"/>
    </source>
</evidence>
<dbReference type="SUPFAM" id="SSF55021">
    <property type="entry name" value="ACT-like"/>
    <property type="match status" value="1"/>
</dbReference>
<evidence type="ECO:0000256" key="12">
    <source>
        <dbReference type="ARBA" id="ARBA00024113"/>
    </source>
</evidence>
<dbReference type="Gene3D" id="3.30.200.20">
    <property type="entry name" value="Phosphorylase Kinase, domain 1"/>
    <property type="match status" value="1"/>
</dbReference>
<evidence type="ECO:0000256" key="10">
    <source>
        <dbReference type="ARBA" id="ARBA00022842"/>
    </source>
</evidence>
<dbReference type="FunFam" id="1.10.510.10:FF:000024">
    <property type="entry name" value="Probable serine/threonine-protein kinase cot-1"/>
    <property type="match status" value="1"/>
</dbReference>
<keyword evidence="9 15" id="KW-0067">ATP-binding</keyword>
<evidence type="ECO:0000256" key="4">
    <source>
        <dbReference type="ARBA" id="ARBA00022535"/>
    </source>
</evidence>
<keyword evidence="10" id="KW-0460">Magnesium</keyword>
<dbReference type="InterPro" id="IPR000595">
    <property type="entry name" value="cNMP-bd_dom"/>
</dbReference>
<evidence type="ECO:0000259" key="17">
    <source>
        <dbReference type="PROSITE" id="PS50011"/>
    </source>
</evidence>
<protein>
    <recommendedName>
        <fullName evidence="12">cGMP-dependent protein kinase</fullName>
        <ecNumber evidence="2">2.7.11.1</ecNumber>
    </recommendedName>
</protein>
<feature type="domain" description="ACT" evidence="19">
    <location>
        <begin position="397"/>
        <end position="474"/>
    </location>
</feature>
<accession>A0A7R9TEB3</accession>
<keyword evidence="6" id="KW-0808">Transferase</keyword>
<evidence type="ECO:0000256" key="7">
    <source>
        <dbReference type="ARBA" id="ARBA00022741"/>
    </source>
</evidence>
<feature type="compositionally biased region" description="Low complexity" evidence="16">
    <location>
        <begin position="213"/>
        <end position="226"/>
    </location>
</feature>
<dbReference type="Gene3D" id="2.60.120.10">
    <property type="entry name" value="Jelly Rolls"/>
    <property type="match status" value="1"/>
</dbReference>
<dbReference type="InterPro" id="IPR045865">
    <property type="entry name" value="ACT-like_dom_sf"/>
</dbReference>
<proteinExistence type="predicted"/>
<dbReference type="PROSITE" id="PS00108">
    <property type="entry name" value="PROTEIN_KINASE_ST"/>
    <property type="match status" value="1"/>
</dbReference>
<evidence type="ECO:0000256" key="14">
    <source>
        <dbReference type="ARBA" id="ARBA00048679"/>
    </source>
</evidence>
<dbReference type="GO" id="GO:0005952">
    <property type="term" value="C:cAMP-dependent protein kinase complex"/>
    <property type="evidence" value="ECO:0007669"/>
    <property type="project" value="TreeGrafter"/>
</dbReference>
<dbReference type="PANTHER" id="PTHR24353">
    <property type="entry name" value="CYCLIC NUCLEOTIDE-DEPENDENT PROTEIN KINASE"/>
    <property type="match status" value="1"/>
</dbReference>
<feature type="domain" description="ACT" evidence="19">
    <location>
        <begin position="1039"/>
        <end position="1124"/>
    </location>
</feature>
<evidence type="ECO:0000256" key="16">
    <source>
        <dbReference type="SAM" id="MobiDB-lite"/>
    </source>
</evidence>
<dbReference type="PROSITE" id="PS50042">
    <property type="entry name" value="CNMP_BINDING_3"/>
    <property type="match status" value="2"/>
</dbReference>
<feature type="compositionally biased region" description="Basic residues" evidence="16">
    <location>
        <begin position="240"/>
        <end position="249"/>
    </location>
</feature>
<evidence type="ECO:0000256" key="9">
    <source>
        <dbReference type="ARBA" id="ARBA00022840"/>
    </source>
</evidence>
<feature type="region of interest" description="Disordered" evidence="16">
    <location>
        <begin position="322"/>
        <end position="375"/>
    </location>
</feature>
<comment type="catalytic activity">
    <reaction evidence="14">
        <text>L-seryl-[protein] + ATP = O-phospho-L-seryl-[protein] + ADP + H(+)</text>
        <dbReference type="Rhea" id="RHEA:17989"/>
        <dbReference type="Rhea" id="RHEA-COMP:9863"/>
        <dbReference type="Rhea" id="RHEA-COMP:11604"/>
        <dbReference type="ChEBI" id="CHEBI:15378"/>
        <dbReference type="ChEBI" id="CHEBI:29999"/>
        <dbReference type="ChEBI" id="CHEBI:30616"/>
        <dbReference type="ChEBI" id="CHEBI:83421"/>
        <dbReference type="ChEBI" id="CHEBI:456216"/>
        <dbReference type="EC" id="2.7.11.1"/>
    </reaction>
</comment>
<evidence type="ECO:0000256" key="2">
    <source>
        <dbReference type="ARBA" id="ARBA00012513"/>
    </source>
</evidence>
<dbReference type="SMART" id="SM00100">
    <property type="entry name" value="cNMP"/>
    <property type="match status" value="1"/>
</dbReference>
<dbReference type="SUPFAM" id="SSF51206">
    <property type="entry name" value="cAMP-binding domain-like"/>
    <property type="match status" value="1"/>
</dbReference>
<sequence length="1604" mass="170560">MRRATLAAAPAGAARDELERAVRASESLVKQRSEWGLDGGEDAPAVRPGHDDDANGSGSSSDRSDKSAAAGPATPAAKLHEDARTAQRVRVGDAAQQEQQRQSQELQQQQDLPQHGRREQQRHGQQGRGEARIDRGRELASSIERRAIGVPPRPRSSRQSPPARGAQGGSQDTHSQRELGWAGATPPSPNVPASTPQRVAPQRMGGLSALMRSVSPSSTGSGSNMGFSFSPDNAVLGRAAGHRATHRPQRPQPAQQAHQEWHNVRSAGSGTRSGGESSDNTSEGRRSLDASDGTSDAESGLQMLTPPSEASLAMGVAMLRVGPGRSHDSEDSMLARTSTDEPVAATTAGASRVGREAAASNDAQPTTSRRRGRKGAAGAPFVFEMKWNNDALPRVSLLQLTVTDQRGLLVIMTSALTGAGLIVKQAQVSTTRGLARDQFHVTDRDHKKITDEATQLAIRERVHAAVTGVTRRPMPLTEVREAQRRRHEQEVQMAVDGASLSTFGQEYVLPFEADSVHEFYGEGGIDDGSDSDSDGDGGTPKVKARMRLSAEHARLLSDALRSTQLLAPSKMATSEADAQLRDAEHSLRVRTALRHLEKHVLLASVSPGTIMIDRGEVEHTLFVVADGGAFMERGGSSQALPVGGVFGDDALADYTSSSEARVTVGSSGCSVLVVPHVALRQAARQAHEETYATAERALEKASLLQGLGKAAVITLARESRTVEFAPGESLCVEGAPLSSAFLIIQGQAVLRYGNRTLARMREGDTVGEHALARAASAAREACRRTRAPSGGCTPRASPGAAGVRSPGTSNLLRSASAATLVGGTSADSSAGADANPGVSAAAAYPTLRSEVEVTASGEDTLVVLALDAMSVMRLLLYHNAGDDTFTHSLRGTSDEKVALVSSGLRWNWAPPITAAQELLARSPFKWMARGGRESGETFGDLCWLAEHHTKEVSIAPTLAGVNAALDALSGSEPSRLYIVSDGCLSVTEEAEVMVESGNDAFSEFSSEHDTGDLGCEDSVSSLNTKRSMKSIAGGGHAATVHVKTRDRDGLLMVICTALERAGLRVLDADIATRGEDVYDSFAVIDDAHTQRQGDGDAEASEMSEERKEELANLVREAMVTRLQPGDAFVWTGAAHARAQRPKLAVSEPASGKSGGGVELLELDLRAAAKVATGPIGGALAMGVNEARASAAAAIVSRNGGGERMDPTLRTLRTLKSYLSWSVGSEQARAAGDSEAVPTSASGGCSTTLDDLEVLRPLGVGGFAVVRLARHKWSGEYFAVKLIPRAAVERVRAWPRVLSEARAMMALRHPMLLRLHAAQADAKTAYLVLDHVTGGDLFTLLSRFGGHVPERVVAFMMACVVLALEHIHEVGYAYRDVKPENILVDKMGYAKLADFGFARKLAKTERTFSFVGTPDYMAPECLRQSGHSASADWWALGVCMYQLLVGDTPFSRLADGRKLRAICEARVNYNRRGISTAAASLIRLLMQPDPGRRPLPGSQGAAQIKQHRFFFMIDWAKLEARSALSPYQPPPCDPEAQVLDSSFSFDHVQELEELALADVRAGEDSPLVPLLQDAASQPLKSRASMMSPQLQRVSSQKTSSPSPIA</sequence>
<name>A0A7R9TEB3_9VIRI</name>
<dbReference type="SMART" id="SM00220">
    <property type="entry name" value="S_TKc"/>
    <property type="match status" value="1"/>
</dbReference>
<feature type="compositionally biased region" description="Polar residues" evidence="16">
    <location>
        <begin position="1573"/>
        <end position="1604"/>
    </location>
</feature>
<keyword evidence="7 15" id="KW-0547">Nucleotide-binding</keyword>
<evidence type="ECO:0000256" key="3">
    <source>
        <dbReference type="ARBA" id="ARBA00022527"/>
    </source>
</evidence>
<feature type="domain" description="Protein kinase" evidence="17">
    <location>
        <begin position="1251"/>
        <end position="1509"/>
    </location>
</feature>
<feature type="compositionally biased region" description="Polar residues" evidence="16">
    <location>
        <begin position="266"/>
        <end position="281"/>
    </location>
</feature>
<keyword evidence="8" id="KW-0418">Kinase</keyword>
<dbReference type="InterPro" id="IPR014710">
    <property type="entry name" value="RmlC-like_jellyroll"/>
</dbReference>
<evidence type="ECO:0000256" key="11">
    <source>
        <dbReference type="ARBA" id="ARBA00022992"/>
    </source>
</evidence>
<evidence type="ECO:0000256" key="6">
    <source>
        <dbReference type="ARBA" id="ARBA00022679"/>
    </source>
</evidence>
<gene>
    <name evidence="20" type="ORF">PCOL08062_LOCUS2618</name>
</gene>
<dbReference type="EC" id="2.7.11.1" evidence="2"/>
<keyword evidence="5" id="KW-0597">Phosphoprotein</keyword>
<dbReference type="GO" id="GO:0030553">
    <property type="term" value="F:cGMP binding"/>
    <property type="evidence" value="ECO:0007669"/>
    <property type="project" value="UniProtKB-KW"/>
</dbReference>
<comment type="cofactor">
    <cofactor evidence="1">
        <name>Mg(2+)</name>
        <dbReference type="ChEBI" id="CHEBI:18420"/>
    </cofactor>
</comment>
<keyword evidence="3" id="KW-0723">Serine/threonine-protein kinase</keyword>
<dbReference type="GO" id="GO:0007010">
    <property type="term" value="P:cytoskeleton organization"/>
    <property type="evidence" value="ECO:0007669"/>
    <property type="project" value="UniProtKB-ARBA"/>
</dbReference>
<comment type="catalytic activity">
    <reaction evidence="13">
        <text>L-threonyl-[protein] + ATP = O-phospho-L-threonyl-[protein] + ADP + H(+)</text>
        <dbReference type="Rhea" id="RHEA:46608"/>
        <dbReference type="Rhea" id="RHEA-COMP:11060"/>
        <dbReference type="Rhea" id="RHEA-COMP:11605"/>
        <dbReference type="ChEBI" id="CHEBI:15378"/>
        <dbReference type="ChEBI" id="CHEBI:30013"/>
        <dbReference type="ChEBI" id="CHEBI:30616"/>
        <dbReference type="ChEBI" id="CHEBI:61977"/>
        <dbReference type="ChEBI" id="CHEBI:456216"/>
        <dbReference type="EC" id="2.7.11.1"/>
    </reaction>
</comment>
<dbReference type="Gene3D" id="1.10.510.10">
    <property type="entry name" value="Transferase(Phosphotransferase) domain 1"/>
    <property type="match status" value="1"/>
</dbReference>
<organism evidence="20">
    <name type="scientific">Prasinoderma coloniale</name>
    <dbReference type="NCBI Taxonomy" id="156133"/>
    <lineage>
        <taxon>Eukaryota</taxon>
        <taxon>Viridiplantae</taxon>
        <taxon>Prasinodermophyta</taxon>
        <taxon>Prasinodermophyceae</taxon>
        <taxon>Prasinodermales</taxon>
        <taxon>Prasinodermaceae</taxon>
        <taxon>Prasinoderma</taxon>
    </lineage>
</organism>
<feature type="region of interest" description="Disordered" evidence="16">
    <location>
        <begin position="24"/>
        <end position="303"/>
    </location>
</feature>
<dbReference type="InterPro" id="IPR008271">
    <property type="entry name" value="Ser/Thr_kinase_AS"/>
</dbReference>
<keyword evidence="4" id="KW-0140">cGMP</keyword>
<dbReference type="PANTHER" id="PTHR24353:SF37">
    <property type="entry name" value="CAMP-DEPENDENT PROTEIN KINASE CATALYTIC SUBUNIT PRKX"/>
    <property type="match status" value="1"/>
</dbReference>
<feature type="compositionally biased region" description="Low complexity" evidence="16">
    <location>
        <begin position="96"/>
        <end position="113"/>
    </location>
</feature>
<dbReference type="SUPFAM" id="SSF56112">
    <property type="entry name" value="Protein kinase-like (PK-like)"/>
    <property type="match status" value="1"/>
</dbReference>
<feature type="domain" description="Cyclic nucleotide-binding" evidence="18">
    <location>
        <begin position="703"/>
        <end position="781"/>
    </location>
</feature>
<evidence type="ECO:0000259" key="18">
    <source>
        <dbReference type="PROSITE" id="PS50042"/>
    </source>
</evidence>
<dbReference type="InterPro" id="IPR000719">
    <property type="entry name" value="Prot_kinase_dom"/>
</dbReference>
<dbReference type="CDD" id="cd00038">
    <property type="entry name" value="CAP_ED"/>
    <property type="match status" value="1"/>
</dbReference>
<dbReference type="PROSITE" id="PS50011">
    <property type="entry name" value="PROTEIN_KINASE_DOM"/>
    <property type="match status" value="1"/>
</dbReference>
<feature type="region of interest" description="Disordered" evidence="16">
    <location>
        <begin position="1570"/>
        <end position="1604"/>
    </location>
</feature>
<dbReference type="InterPro" id="IPR011009">
    <property type="entry name" value="Kinase-like_dom_sf"/>
</dbReference>
<feature type="region of interest" description="Disordered" evidence="16">
    <location>
        <begin position="785"/>
        <end position="807"/>
    </location>
</feature>
<feature type="domain" description="Cyclic nucleotide-binding" evidence="18">
    <location>
        <begin position="579"/>
        <end position="681"/>
    </location>
</feature>
<evidence type="ECO:0000313" key="20">
    <source>
        <dbReference type="EMBL" id="CAD8232643.1"/>
    </source>
</evidence>
<feature type="compositionally biased region" description="Low complexity" evidence="16">
    <location>
        <begin position="55"/>
        <end position="77"/>
    </location>
</feature>
<dbReference type="InterPro" id="IPR002912">
    <property type="entry name" value="ACT_dom"/>
</dbReference>
<dbReference type="CDD" id="cd04873">
    <property type="entry name" value="ACT_UUR-ACR-like"/>
    <property type="match status" value="2"/>
</dbReference>
<evidence type="ECO:0000256" key="8">
    <source>
        <dbReference type="ARBA" id="ARBA00022777"/>
    </source>
</evidence>
<evidence type="ECO:0000256" key="15">
    <source>
        <dbReference type="PROSITE-ProRule" id="PRU10141"/>
    </source>
</evidence>
<feature type="compositionally biased region" description="Basic and acidic residues" evidence="16">
    <location>
        <begin position="24"/>
        <end position="35"/>
    </location>
</feature>
<dbReference type="EMBL" id="HBDZ01003383">
    <property type="protein sequence ID" value="CAD8232643.1"/>
    <property type="molecule type" value="Transcribed_RNA"/>
</dbReference>
<keyword evidence="11" id="KW-0142">cGMP-binding</keyword>
<feature type="compositionally biased region" description="Basic and acidic residues" evidence="16">
    <location>
        <begin position="129"/>
        <end position="147"/>
    </location>
</feature>
<evidence type="ECO:0000256" key="1">
    <source>
        <dbReference type="ARBA" id="ARBA00001946"/>
    </source>
</evidence>
<dbReference type="GO" id="GO:0005524">
    <property type="term" value="F:ATP binding"/>
    <property type="evidence" value="ECO:0007669"/>
    <property type="project" value="UniProtKB-UniRule"/>
</dbReference>
<dbReference type="InterPro" id="IPR017441">
    <property type="entry name" value="Protein_kinase_ATP_BS"/>
</dbReference>
<dbReference type="PROSITE" id="PS00107">
    <property type="entry name" value="PROTEIN_KINASE_ATP"/>
    <property type="match status" value="1"/>
</dbReference>
<dbReference type="PROSITE" id="PS51671">
    <property type="entry name" value="ACT"/>
    <property type="match status" value="2"/>
</dbReference>
<feature type="binding site" evidence="15">
    <location>
        <position position="1280"/>
    </location>
    <ligand>
        <name>ATP</name>
        <dbReference type="ChEBI" id="CHEBI:30616"/>
    </ligand>
</feature>
<reference evidence="20" key="1">
    <citation type="submission" date="2021-01" db="EMBL/GenBank/DDBJ databases">
        <authorList>
            <person name="Corre E."/>
            <person name="Pelletier E."/>
            <person name="Niang G."/>
            <person name="Scheremetjew M."/>
            <person name="Finn R."/>
            <person name="Kale V."/>
            <person name="Holt S."/>
            <person name="Cochrane G."/>
            <person name="Meng A."/>
            <person name="Brown T."/>
            <person name="Cohen L."/>
        </authorList>
    </citation>
    <scope>NUCLEOTIDE SEQUENCE</scope>
    <source>
        <strain evidence="20">CCMP1413</strain>
    </source>
</reference>
<dbReference type="GO" id="GO:0004691">
    <property type="term" value="F:cAMP-dependent protein kinase activity"/>
    <property type="evidence" value="ECO:0007669"/>
    <property type="project" value="TreeGrafter"/>
</dbReference>
<evidence type="ECO:0000256" key="13">
    <source>
        <dbReference type="ARBA" id="ARBA00047899"/>
    </source>
</evidence>
<dbReference type="InterPro" id="IPR018490">
    <property type="entry name" value="cNMP-bd_dom_sf"/>
</dbReference>
<feature type="compositionally biased region" description="Acidic residues" evidence="16">
    <location>
        <begin position="524"/>
        <end position="535"/>
    </location>
</feature>